<evidence type="ECO:0000313" key="10">
    <source>
        <dbReference type="EMBL" id="RST73021.1"/>
    </source>
</evidence>
<dbReference type="NCBIfam" id="TIGR01850">
    <property type="entry name" value="argC"/>
    <property type="match status" value="1"/>
</dbReference>
<evidence type="ECO:0000256" key="1">
    <source>
        <dbReference type="ARBA" id="ARBA00004862"/>
    </source>
</evidence>
<feature type="domain" description="Semialdehyde dehydrogenase NAD-binding" evidence="9">
    <location>
        <begin position="2"/>
        <end position="141"/>
    </location>
</feature>
<protein>
    <recommendedName>
        <fullName evidence="7">N-acetyl-gamma-glutamyl-phosphate reductase</fullName>
        <shortName evidence="7">AGPR</shortName>
        <ecNumber evidence="7">1.2.1.38</ecNumber>
    </recommendedName>
    <alternativeName>
        <fullName evidence="7">N-acetyl-glutamate semialdehyde dehydrogenase</fullName>
        <shortName evidence="7">NAGSA dehydrogenase</shortName>
    </alternativeName>
</protein>
<comment type="similarity">
    <text evidence="7">Belongs to the NAGSA dehydrogenase family. Type 1 subfamily.</text>
</comment>
<dbReference type="CDD" id="cd23934">
    <property type="entry name" value="AGPR_1_C"/>
    <property type="match status" value="1"/>
</dbReference>
<evidence type="ECO:0000256" key="3">
    <source>
        <dbReference type="ARBA" id="ARBA00022605"/>
    </source>
</evidence>
<dbReference type="PANTHER" id="PTHR32338:SF10">
    <property type="entry name" value="N-ACETYL-GAMMA-GLUTAMYL-PHOSPHATE REDUCTASE, CHLOROPLASTIC-RELATED"/>
    <property type="match status" value="1"/>
</dbReference>
<comment type="function">
    <text evidence="7">Catalyzes the NADPH-dependent reduction of N-acetyl-5-glutamyl phosphate to yield N-acetyl-L-glutamate 5-semialdehyde.</text>
</comment>
<keyword evidence="5 7" id="KW-0560">Oxidoreductase</keyword>
<dbReference type="PANTHER" id="PTHR32338">
    <property type="entry name" value="N-ACETYL-GAMMA-GLUTAMYL-PHOSPHATE REDUCTASE, CHLOROPLASTIC-RELATED-RELATED"/>
    <property type="match status" value="1"/>
</dbReference>
<keyword evidence="7" id="KW-0963">Cytoplasm</keyword>
<evidence type="ECO:0000256" key="4">
    <source>
        <dbReference type="ARBA" id="ARBA00022857"/>
    </source>
</evidence>
<organism evidence="10 11">
    <name type="scientific">Siminovitchia acidinfaciens</name>
    <dbReference type="NCBI Taxonomy" id="2321395"/>
    <lineage>
        <taxon>Bacteria</taxon>
        <taxon>Bacillati</taxon>
        <taxon>Bacillota</taxon>
        <taxon>Bacilli</taxon>
        <taxon>Bacillales</taxon>
        <taxon>Bacillaceae</taxon>
        <taxon>Siminovitchia</taxon>
    </lineage>
</organism>
<evidence type="ECO:0000256" key="8">
    <source>
        <dbReference type="PROSITE-ProRule" id="PRU10010"/>
    </source>
</evidence>
<dbReference type="PROSITE" id="PS01224">
    <property type="entry name" value="ARGC"/>
    <property type="match status" value="1"/>
</dbReference>
<dbReference type="OrthoDB" id="9801289at2"/>
<dbReference type="GO" id="GO:0051287">
    <property type="term" value="F:NAD binding"/>
    <property type="evidence" value="ECO:0007669"/>
    <property type="project" value="InterPro"/>
</dbReference>
<dbReference type="Proteomes" id="UP000287156">
    <property type="component" value="Unassembled WGS sequence"/>
</dbReference>
<accession>A0A429XWZ9</accession>
<comment type="pathway">
    <text evidence="1 7">Amino-acid biosynthesis; L-arginine biosynthesis; N(2)-acetyl-L-ornithine from L-glutamate: step 3/4.</text>
</comment>
<keyword evidence="2 7" id="KW-0055">Arginine biosynthesis</keyword>
<sequence length="344" mass="37899">MKAGVIGATGYGGAELLRILQSHPQFKIESVYSSSQQGKSIIEHYPHLTDVVPLTLEEIDPAAIAKKTDIVFLATPSGISTEIAPALLKEGCTVIDLSGDFRLKNIHDYEKWYRKTPAPQEWVDKAVYAMPELNRSDIKDTKFISNPGCYPTATLLGLAPIVQNGLIEESSIIIDAKSGVSGAGQTASFHTIYNELNENFKIYKVNAHQHIPEIEQMLSGWGYESPISFNTHLVPMTRGIMTTIYASLKSNVSQEELIKVYNEFYKEEPFIRVRKNGNFPATKEVYGSNYCDMGIGVDTRTGRVTIVSVIDNLMKGAAGQAVQNANILCGFDETAGLHFTPVYP</sequence>
<dbReference type="Pfam" id="PF22698">
    <property type="entry name" value="Semialdhyde_dhC_1"/>
    <property type="match status" value="1"/>
</dbReference>
<dbReference type="HAMAP" id="MF_00150">
    <property type="entry name" value="ArgC_type1"/>
    <property type="match status" value="1"/>
</dbReference>
<evidence type="ECO:0000256" key="2">
    <source>
        <dbReference type="ARBA" id="ARBA00022571"/>
    </source>
</evidence>
<evidence type="ECO:0000256" key="7">
    <source>
        <dbReference type="HAMAP-Rule" id="MF_00150"/>
    </source>
</evidence>
<dbReference type="SMART" id="SM00859">
    <property type="entry name" value="Semialdhyde_dh"/>
    <property type="match status" value="1"/>
</dbReference>
<dbReference type="UniPathway" id="UPA00068">
    <property type="reaction ID" value="UER00108"/>
</dbReference>
<dbReference type="Pfam" id="PF01118">
    <property type="entry name" value="Semialdhyde_dh"/>
    <property type="match status" value="1"/>
</dbReference>
<dbReference type="RefSeq" id="WP_126051400.1">
    <property type="nucleotide sequence ID" value="NZ_QYTV02000006.1"/>
</dbReference>
<evidence type="ECO:0000259" key="9">
    <source>
        <dbReference type="SMART" id="SM00859"/>
    </source>
</evidence>
<dbReference type="CDD" id="cd17895">
    <property type="entry name" value="AGPR_1_N"/>
    <property type="match status" value="1"/>
</dbReference>
<dbReference type="GO" id="GO:0070401">
    <property type="term" value="F:NADP+ binding"/>
    <property type="evidence" value="ECO:0007669"/>
    <property type="project" value="InterPro"/>
</dbReference>
<dbReference type="SUPFAM" id="SSF55347">
    <property type="entry name" value="Glyceraldehyde-3-phosphate dehydrogenase-like, C-terminal domain"/>
    <property type="match status" value="1"/>
</dbReference>
<dbReference type="Gene3D" id="3.40.50.720">
    <property type="entry name" value="NAD(P)-binding Rossmann-like Domain"/>
    <property type="match status" value="1"/>
</dbReference>
<dbReference type="SUPFAM" id="SSF51735">
    <property type="entry name" value="NAD(P)-binding Rossmann-fold domains"/>
    <property type="match status" value="1"/>
</dbReference>
<reference evidence="10" key="1">
    <citation type="submission" date="2018-12" db="EMBL/GenBank/DDBJ databases">
        <authorList>
            <person name="Sun L."/>
            <person name="Chen Z."/>
        </authorList>
    </citation>
    <scope>NUCLEOTIDE SEQUENCE [LARGE SCALE GENOMIC DNA]</scope>
    <source>
        <strain evidence="10">3-2-2</strain>
    </source>
</reference>
<name>A0A429XWZ9_9BACI</name>
<dbReference type="InterPro" id="IPR036291">
    <property type="entry name" value="NAD(P)-bd_dom_sf"/>
</dbReference>
<keyword evidence="4 7" id="KW-0521">NADP</keyword>
<dbReference type="InterPro" id="IPR000706">
    <property type="entry name" value="AGPR_type-1"/>
</dbReference>
<dbReference type="InterPro" id="IPR058924">
    <property type="entry name" value="AGPR_dimerisation_dom"/>
</dbReference>
<dbReference type="EMBL" id="QYTV02000006">
    <property type="protein sequence ID" value="RST73021.1"/>
    <property type="molecule type" value="Genomic_DNA"/>
</dbReference>
<dbReference type="InterPro" id="IPR023013">
    <property type="entry name" value="AGPR_AS"/>
</dbReference>
<dbReference type="GO" id="GO:0006526">
    <property type="term" value="P:L-arginine biosynthetic process"/>
    <property type="evidence" value="ECO:0007669"/>
    <property type="project" value="UniProtKB-UniRule"/>
</dbReference>
<comment type="caution">
    <text evidence="10">The sequence shown here is derived from an EMBL/GenBank/DDBJ whole genome shotgun (WGS) entry which is preliminary data.</text>
</comment>
<feature type="active site" evidence="7 8">
    <location>
        <position position="149"/>
    </location>
</feature>
<dbReference type="GO" id="GO:0005737">
    <property type="term" value="C:cytoplasm"/>
    <property type="evidence" value="ECO:0007669"/>
    <property type="project" value="UniProtKB-SubCell"/>
</dbReference>
<evidence type="ECO:0000256" key="5">
    <source>
        <dbReference type="ARBA" id="ARBA00023002"/>
    </source>
</evidence>
<proteinExistence type="inferred from homology"/>
<dbReference type="FunFam" id="3.30.360.10:FF:000014">
    <property type="entry name" value="N-acetyl-gamma-glutamyl-phosphate reductase"/>
    <property type="match status" value="1"/>
</dbReference>
<dbReference type="InterPro" id="IPR000534">
    <property type="entry name" value="Semialdehyde_DH_NAD-bd"/>
</dbReference>
<keyword evidence="3 7" id="KW-0028">Amino-acid biosynthesis</keyword>
<dbReference type="Gene3D" id="3.30.360.10">
    <property type="entry name" value="Dihydrodipicolinate Reductase, domain 2"/>
    <property type="match status" value="1"/>
</dbReference>
<dbReference type="InterPro" id="IPR050085">
    <property type="entry name" value="AGPR"/>
</dbReference>
<comment type="subcellular location">
    <subcellularLocation>
        <location evidence="7">Cytoplasm</location>
    </subcellularLocation>
</comment>
<keyword evidence="11" id="KW-1185">Reference proteome</keyword>
<dbReference type="EC" id="1.2.1.38" evidence="7"/>
<evidence type="ECO:0000256" key="6">
    <source>
        <dbReference type="ARBA" id="ARBA00050557"/>
    </source>
</evidence>
<evidence type="ECO:0000313" key="11">
    <source>
        <dbReference type="Proteomes" id="UP000287156"/>
    </source>
</evidence>
<gene>
    <name evidence="7" type="primary">argC</name>
    <name evidence="10" type="ORF">D4T97_014130</name>
</gene>
<dbReference type="AlphaFoldDB" id="A0A429XWZ9"/>
<dbReference type="GO" id="GO:0003942">
    <property type="term" value="F:N-acetyl-gamma-glutamyl-phosphate reductase activity"/>
    <property type="evidence" value="ECO:0007669"/>
    <property type="project" value="UniProtKB-UniRule"/>
</dbReference>
<comment type="catalytic activity">
    <reaction evidence="6 7">
        <text>N-acetyl-L-glutamate 5-semialdehyde + phosphate + NADP(+) = N-acetyl-L-glutamyl 5-phosphate + NADPH + H(+)</text>
        <dbReference type="Rhea" id="RHEA:21588"/>
        <dbReference type="ChEBI" id="CHEBI:15378"/>
        <dbReference type="ChEBI" id="CHEBI:29123"/>
        <dbReference type="ChEBI" id="CHEBI:43474"/>
        <dbReference type="ChEBI" id="CHEBI:57783"/>
        <dbReference type="ChEBI" id="CHEBI:57936"/>
        <dbReference type="ChEBI" id="CHEBI:58349"/>
        <dbReference type="EC" id="1.2.1.38"/>
    </reaction>
</comment>